<name>A0A7M5XD39_9CNID</name>
<dbReference type="Proteomes" id="UP000594262">
    <property type="component" value="Unplaced"/>
</dbReference>
<organism evidence="1 2">
    <name type="scientific">Clytia hemisphaerica</name>
    <dbReference type="NCBI Taxonomy" id="252671"/>
    <lineage>
        <taxon>Eukaryota</taxon>
        <taxon>Metazoa</taxon>
        <taxon>Cnidaria</taxon>
        <taxon>Hydrozoa</taxon>
        <taxon>Hydroidolina</taxon>
        <taxon>Leptothecata</taxon>
        <taxon>Obeliida</taxon>
        <taxon>Clytiidae</taxon>
        <taxon>Clytia</taxon>
    </lineage>
</organism>
<reference evidence="1" key="1">
    <citation type="submission" date="2021-01" db="UniProtKB">
        <authorList>
            <consortium name="EnsemblMetazoa"/>
        </authorList>
    </citation>
    <scope>IDENTIFICATION</scope>
</reference>
<evidence type="ECO:0000313" key="1">
    <source>
        <dbReference type="EnsemblMetazoa" id="CLYHEMP020735.1"/>
    </source>
</evidence>
<accession>A0A7M5XD39</accession>
<dbReference type="OrthoDB" id="5976409at2759"/>
<evidence type="ECO:0000313" key="2">
    <source>
        <dbReference type="Proteomes" id="UP000594262"/>
    </source>
</evidence>
<dbReference type="AlphaFoldDB" id="A0A7M5XD39"/>
<protein>
    <submittedName>
        <fullName evidence="1">Uncharacterized protein</fullName>
    </submittedName>
</protein>
<dbReference type="Gene3D" id="3.40.50.300">
    <property type="entry name" value="P-loop containing nucleotide triphosphate hydrolases"/>
    <property type="match status" value="1"/>
</dbReference>
<sequence>MMQPRKQLDNQTVANALRRTILPLISDTDQVIVCRALHPTPGMNVDIKKIQTKLDQALKSLNGVKFFISCGTATCTKVKADGYNCGVAYFIVAHQSRQITEEKVFQLMYDQEDLELDVNKLKTRSKNAMEKNELIFAKLKQAVKDHKNNMIKEMVPQNYEFVHLTSCQARIDKPIEMASKMLTRKKFQHNLSLRGHDVTDEPIEEDRETQFGRTMSWVKELMVKLDHRIHDGSVYRKVKEATYAFKFYKSVEAYVHQMCNNQERGEFIMRDKKNLESFMSSKHIQVLPVIEFDYDYIEIAEGWFFKLSSRQFVECPFTAEDFGKVSPRTYSNFRRGTVCDGGFFAESVNNSFPELREKVQFLNRMYQCMLCHQFPHKVPRLTTVGDNNSGKTSWGNVLFGLIHPSKIAVLSKEKNFGASMITERTELLFIDEWVYETMAPDQMKTILQGGYFSQAVKHEKPRMTKMNAGIYITCQKMPHFGDDEDAMRCRLADFQTKKLVNKQAAAPAWILKNAFECLMWMTDMINAHRHLLTEEELFYELPTSEDANARLPIDVEEEEESQKIVNFKQNELTGIDLCDGDINPIVETSQEEAQSPSSVIDVIAFSPIRTPVTPFTPTASPASLLNYQDVLKFTSSPSNLLAESTPVPTTSYTSF</sequence>
<keyword evidence="2" id="KW-1185">Reference proteome</keyword>
<proteinExistence type="predicted"/>
<dbReference type="SUPFAM" id="SSF52540">
    <property type="entry name" value="P-loop containing nucleoside triphosphate hydrolases"/>
    <property type="match status" value="1"/>
</dbReference>
<dbReference type="EnsemblMetazoa" id="CLYHEMT020735.1">
    <property type="protein sequence ID" value="CLYHEMP020735.1"/>
    <property type="gene ID" value="CLYHEMG020735"/>
</dbReference>
<dbReference type="InterPro" id="IPR027417">
    <property type="entry name" value="P-loop_NTPase"/>
</dbReference>